<dbReference type="OrthoDB" id="6629375at2"/>
<dbReference type="PATRIC" id="fig|1619248.3.peg.4175"/>
<evidence type="ECO:0000313" key="2">
    <source>
        <dbReference type="Proteomes" id="UP000033352"/>
    </source>
</evidence>
<comment type="caution">
    <text evidence="1">The sequence shown here is derived from an EMBL/GenBank/DDBJ whole genome shotgun (WGS) entry which is preliminary data.</text>
</comment>
<dbReference type="RefSeq" id="WP_045284758.1">
    <property type="nucleotide sequence ID" value="NZ_JZYX01000006.1"/>
</dbReference>
<dbReference type="Proteomes" id="UP000033352">
    <property type="component" value="Unassembled WGS sequence"/>
</dbReference>
<dbReference type="EMBL" id="JZYX01000006">
    <property type="protein sequence ID" value="KJN31450.1"/>
    <property type="molecule type" value="Genomic_DNA"/>
</dbReference>
<organism evidence="1 2">
    <name type="scientific">Enterobacter sichuanensis</name>
    <dbReference type="NCBI Taxonomy" id="2071710"/>
    <lineage>
        <taxon>Bacteria</taxon>
        <taxon>Pseudomonadati</taxon>
        <taxon>Pseudomonadota</taxon>
        <taxon>Gammaproteobacteria</taxon>
        <taxon>Enterobacterales</taxon>
        <taxon>Enterobacteriaceae</taxon>
        <taxon>Enterobacter</taxon>
        <taxon>Enterobacter cloacae complex</taxon>
    </lineage>
</organism>
<sequence>MTISQCNIWSKVLLLVALFFAGGAAQGVEKYGFSAGLKRCALWDTFFPISFQIPDLQNARFAPEPVFNVIYIAGDDTPHMDDFFDLYSVGGKPVWPMSPLLADGRSQPKCRKNGDCIESGKGGVGKGVSAYDDIVNEAALKNDEKKVLADSVYCGGGILWLYLPTRKLKLLRVEFFTPSRGTYGPISDKGYVEPLFFEYRATGKHDEMELTAMGGTAAGNNFNGANLPPKIKLTWLSAIQVWLQRDGKSGNLWQDLIPYTNMVYFNETQMAQVPSNCQ</sequence>
<dbReference type="AlphaFoldDB" id="A0A0F1BED0"/>
<name>A0A0F1BED0_9ENTR</name>
<protein>
    <submittedName>
        <fullName evidence="1">Uncharacterized protein</fullName>
    </submittedName>
</protein>
<accession>A0A0F1BED0</accession>
<proteinExistence type="predicted"/>
<gene>
    <name evidence="1" type="ORF">SS37_03885</name>
</gene>
<evidence type="ECO:0000313" key="1">
    <source>
        <dbReference type="EMBL" id="KJN31450.1"/>
    </source>
</evidence>
<reference evidence="1 2" key="1">
    <citation type="submission" date="2015-03" db="EMBL/GenBank/DDBJ databases">
        <authorList>
            <person name="McCorrison J."/>
            <person name="Sanka R."/>
            <person name="Adams M."/>
            <person name="Brinkac L."/>
            <person name="Nierman W."/>
            <person name="Sutton G."/>
            <person name="Nelson K."/>
            <person name="Kiedrowski L."/>
            <person name="Guerrero D."/>
            <person name="Bonomo R."/>
        </authorList>
    </citation>
    <scope>NUCLEOTIDE SEQUENCE [LARGE SCALE GENOMIC DNA]</scope>
    <source>
        <strain evidence="1 2">35699</strain>
    </source>
</reference>